<name>A0A835I1G7_9MAGN</name>
<comment type="caution">
    <text evidence="2">The sequence shown here is derived from an EMBL/GenBank/DDBJ whole genome shotgun (WGS) entry which is preliminary data.</text>
</comment>
<protein>
    <submittedName>
        <fullName evidence="2">Uncharacterized protein</fullName>
    </submittedName>
</protein>
<dbReference type="Proteomes" id="UP000631114">
    <property type="component" value="Unassembled WGS sequence"/>
</dbReference>
<keyword evidence="3" id="KW-1185">Reference proteome</keyword>
<reference evidence="2 3" key="1">
    <citation type="submission" date="2020-10" db="EMBL/GenBank/DDBJ databases">
        <title>The Coptis chinensis genome and diversification of protoberbering-type alkaloids.</title>
        <authorList>
            <person name="Wang B."/>
            <person name="Shu S."/>
            <person name="Song C."/>
            <person name="Liu Y."/>
        </authorList>
    </citation>
    <scope>NUCLEOTIDE SEQUENCE [LARGE SCALE GENOMIC DNA]</scope>
    <source>
        <strain evidence="2">HL-2020</strain>
        <tissue evidence="2">Leaf</tissue>
    </source>
</reference>
<dbReference type="PANTHER" id="PTHR34538">
    <property type="entry name" value="EXPRESSED PROTEIN"/>
    <property type="match status" value="1"/>
</dbReference>
<dbReference type="PANTHER" id="PTHR34538:SF4">
    <property type="entry name" value="EXPRESSED PROTEIN"/>
    <property type="match status" value="1"/>
</dbReference>
<proteinExistence type="predicted"/>
<evidence type="ECO:0000256" key="1">
    <source>
        <dbReference type="SAM" id="MobiDB-lite"/>
    </source>
</evidence>
<sequence>MGSMKRIVFMTWERRLTGEGNVVSLGRVQQKKAINWWDGLAAVRRLLWRFKSQWRQFGKSNRNSIRFSYDLYSYCQNFDDATTSTFVGLTDRVLPSSFSALLLHEAALTGEITGIFSPTCTIWTVEIQLLRTRVTRVETPLPDEASHPPTAPLPAEDLTGETRPLTEAEPPLSSRHFHPLLGSTAEHGGSKPVRLLNYVAENRLMFDNRCIKRFLFFNIIIAAEEYWGPLVDLRRNQIKCQPRP</sequence>
<dbReference type="OrthoDB" id="984078at2759"/>
<feature type="region of interest" description="Disordered" evidence="1">
    <location>
        <begin position="140"/>
        <end position="171"/>
    </location>
</feature>
<gene>
    <name evidence="2" type="ORF">IFM89_016902</name>
</gene>
<dbReference type="EMBL" id="JADFTS010000004">
    <property type="protein sequence ID" value="KAF9609541.1"/>
    <property type="molecule type" value="Genomic_DNA"/>
</dbReference>
<evidence type="ECO:0000313" key="2">
    <source>
        <dbReference type="EMBL" id="KAF9609541.1"/>
    </source>
</evidence>
<evidence type="ECO:0000313" key="3">
    <source>
        <dbReference type="Proteomes" id="UP000631114"/>
    </source>
</evidence>
<accession>A0A835I1G7</accession>
<dbReference type="AlphaFoldDB" id="A0A835I1G7"/>
<organism evidence="2 3">
    <name type="scientific">Coptis chinensis</name>
    <dbReference type="NCBI Taxonomy" id="261450"/>
    <lineage>
        <taxon>Eukaryota</taxon>
        <taxon>Viridiplantae</taxon>
        <taxon>Streptophyta</taxon>
        <taxon>Embryophyta</taxon>
        <taxon>Tracheophyta</taxon>
        <taxon>Spermatophyta</taxon>
        <taxon>Magnoliopsida</taxon>
        <taxon>Ranunculales</taxon>
        <taxon>Ranunculaceae</taxon>
        <taxon>Coptidoideae</taxon>
        <taxon>Coptis</taxon>
    </lineage>
</organism>